<protein>
    <submittedName>
        <fullName evidence="1">Uncharacterized protein</fullName>
    </submittedName>
</protein>
<proteinExistence type="predicted"/>
<keyword evidence="2" id="KW-1185">Reference proteome</keyword>
<name>A0ACC1JXX0_9FUNG</name>
<evidence type="ECO:0000313" key="1">
    <source>
        <dbReference type="EMBL" id="KAJ2769395.1"/>
    </source>
</evidence>
<evidence type="ECO:0000313" key="2">
    <source>
        <dbReference type="Proteomes" id="UP001140234"/>
    </source>
</evidence>
<organism evidence="1 2">
    <name type="scientific">Coemansia nantahalensis</name>
    <dbReference type="NCBI Taxonomy" id="2789366"/>
    <lineage>
        <taxon>Eukaryota</taxon>
        <taxon>Fungi</taxon>
        <taxon>Fungi incertae sedis</taxon>
        <taxon>Zoopagomycota</taxon>
        <taxon>Kickxellomycotina</taxon>
        <taxon>Kickxellomycetes</taxon>
        <taxon>Kickxellales</taxon>
        <taxon>Kickxellaceae</taxon>
        <taxon>Coemansia</taxon>
    </lineage>
</organism>
<gene>
    <name evidence="1" type="ORF">IWQ57_003124</name>
</gene>
<sequence length="96" mass="10016">MDILKNIFAGGRIDFAGQAAASSLSTLLLAAAAAAALAAGLAVQRLDVCFGVYALGVVVALAAVMPPWPMFRRHPPVWLARCPAPQRRATVEDVSD</sequence>
<reference evidence="1" key="1">
    <citation type="submission" date="2022-07" db="EMBL/GenBank/DDBJ databases">
        <title>Phylogenomic reconstructions and comparative analyses of Kickxellomycotina fungi.</title>
        <authorList>
            <person name="Reynolds N.K."/>
            <person name="Stajich J.E."/>
            <person name="Barry K."/>
            <person name="Grigoriev I.V."/>
            <person name="Crous P."/>
            <person name="Smith M.E."/>
        </authorList>
    </citation>
    <scope>NUCLEOTIDE SEQUENCE</scope>
    <source>
        <strain evidence="1">CBS 109366</strain>
    </source>
</reference>
<dbReference type="EMBL" id="JANBUJ010000947">
    <property type="protein sequence ID" value="KAJ2769395.1"/>
    <property type="molecule type" value="Genomic_DNA"/>
</dbReference>
<accession>A0ACC1JXX0</accession>
<dbReference type="Proteomes" id="UP001140234">
    <property type="component" value="Unassembled WGS sequence"/>
</dbReference>
<comment type="caution">
    <text evidence="1">The sequence shown here is derived from an EMBL/GenBank/DDBJ whole genome shotgun (WGS) entry which is preliminary data.</text>
</comment>